<dbReference type="SUPFAM" id="SSF56176">
    <property type="entry name" value="FAD-binding/transporter-associated domain-like"/>
    <property type="match status" value="1"/>
</dbReference>
<dbReference type="Pfam" id="PF03471">
    <property type="entry name" value="CorC_HlyC"/>
    <property type="match status" value="1"/>
</dbReference>
<dbReference type="PANTHER" id="PTHR43099">
    <property type="entry name" value="UPF0053 PROTEIN YRKA"/>
    <property type="match status" value="1"/>
</dbReference>
<dbReference type="FunFam" id="3.10.580.10:FF:000002">
    <property type="entry name" value="Magnesium/cobalt efflux protein CorC"/>
    <property type="match status" value="1"/>
</dbReference>
<dbReference type="InterPro" id="IPR044751">
    <property type="entry name" value="Ion_transp-like_CBS"/>
</dbReference>
<dbReference type="Pfam" id="PF00571">
    <property type="entry name" value="CBS"/>
    <property type="match status" value="2"/>
</dbReference>
<dbReference type="PANTHER" id="PTHR43099:SF2">
    <property type="entry name" value="UPF0053 PROTEIN YRKA"/>
    <property type="match status" value="1"/>
</dbReference>
<name>A0A2W1LE19_9BACL</name>
<dbReference type="SUPFAM" id="SSF54631">
    <property type="entry name" value="CBS-domain pair"/>
    <property type="match status" value="1"/>
</dbReference>
<dbReference type="GO" id="GO:0050660">
    <property type="term" value="F:flavin adenine dinucleotide binding"/>
    <property type="evidence" value="ECO:0007669"/>
    <property type="project" value="InterPro"/>
</dbReference>
<feature type="domain" description="CBS" evidence="12">
    <location>
        <begin position="219"/>
        <end position="280"/>
    </location>
</feature>
<feature type="transmembrane region" description="Helical" evidence="11">
    <location>
        <begin position="57"/>
        <end position="79"/>
    </location>
</feature>
<accession>A0A2W1LE19</accession>
<feature type="transmembrane region" description="Helical" evidence="11">
    <location>
        <begin position="133"/>
        <end position="155"/>
    </location>
</feature>
<dbReference type="InterPro" id="IPR000644">
    <property type="entry name" value="CBS_dom"/>
</dbReference>
<dbReference type="AlphaFoldDB" id="A0A2W1LE19"/>
<dbReference type="InterPro" id="IPR046342">
    <property type="entry name" value="CBS_dom_sf"/>
</dbReference>
<proteinExistence type="inferred from homology"/>
<dbReference type="OrthoDB" id="9798188at2"/>
<dbReference type="InterPro" id="IPR002550">
    <property type="entry name" value="CNNM"/>
</dbReference>
<dbReference type="PROSITE" id="PS51846">
    <property type="entry name" value="CNNM"/>
    <property type="match status" value="1"/>
</dbReference>
<keyword evidence="7 9" id="KW-0129">CBS domain</keyword>
<dbReference type="InterPro" id="IPR051676">
    <property type="entry name" value="UPF0053_domain"/>
</dbReference>
<evidence type="ECO:0000256" key="4">
    <source>
        <dbReference type="ARBA" id="ARBA00022692"/>
    </source>
</evidence>
<feature type="transmembrane region" description="Helical" evidence="11">
    <location>
        <begin position="99"/>
        <end position="121"/>
    </location>
</feature>
<dbReference type="GO" id="GO:0005886">
    <property type="term" value="C:plasma membrane"/>
    <property type="evidence" value="ECO:0007669"/>
    <property type="project" value="UniProtKB-SubCell"/>
</dbReference>
<dbReference type="PROSITE" id="PS51371">
    <property type="entry name" value="CBS"/>
    <property type="match status" value="2"/>
</dbReference>
<dbReference type="Proteomes" id="UP000249522">
    <property type="component" value="Unassembled WGS sequence"/>
</dbReference>
<evidence type="ECO:0000256" key="5">
    <source>
        <dbReference type="ARBA" id="ARBA00022737"/>
    </source>
</evidence>
<keyword evidence="4 10" id="KW-0812">Transmembrane</keyword>
<dbReference type="Pfam" id="PF01595">
    <property type="entry name" value="CNNM"/>
    <property type="match status" value="1"/>
</dbReference>
<feature type="transmembrane region" description="Helical" evidence="11">
    <location>
        <begin position="6"/>
        <end position="26"/>
    </location>
</feature>
<evidence type="ECO:0000259" key="12">
    <source>
        <dbReference type="PROSITE" id="PS51371"/>
    </source>
</evidence>
<keyword evidence="8 10" id="KW-0472">Membrane</keyword>
<keyword evidence="3" id="KW-1003">Cell membrane</keyword>
<evidence type="ECO:0008006" key="16">
    <source>
        <dbReference type="Google" id="ProtNLM"/>
    </source>
</evidence>
<evidence type="ECO:0000256" key="2">
    <source>
        <dbReference type="ARBA" id="ARBA00006337"/>
    </source>
</evidence>
<sequence length="426" mass="48271">MALEWFLVALLIGLTAFFVAAEFSFVKLRPSRVDQMVIEGRRHALALQRVMGNLDGYLSACRLGMILTALGLGWLGALTVERTVTPLLVRLEGMEQSTAAVSTLVAFLLVAFLYIVLGELVPKTAAVQKTEKVAAWCALPVIAFYWLMFPALWLLRGTASLLAGLFGLRKEYGESEAHSEEEIRHILSESYESGKINKTELSYVSRIFTFDDLLAREIMVPRTDMVCLYLNKPLEENLQIIKREQYTRFPVARESKDHIVGFINTKQFFLKYDHNPDFKLAGLIMPPMTVPDVMPVKSLLKKMQAEQVHIALLLDEYGGTSGIITIEDILEEIVGEIRDEFDKDERKAIEMVEPGHYRVEGKVLLSELNELLGTELPNDDVDTIGGWIYSERPEVRTGDTWEHDELTITVTEMDKHRILKAELHKL</sequence>
<keyword evidence="15" id="KW-1185">Reference proteome</keyword>
<keyword evidence="6 10" id="KW-1133">Transmembrane helix</keyword>
<feature type="domain" description="CBS" evidence="12">
    <location>
        <begin position="283"/>
        <end position="340"/>
    </location>
</feature>
<dbReference type="CDD" id="cd04590">
    <property type="entry name" value="CBS_pair_CorC_HlyC_assoc"/>
    <property type="match status" value="1"/>
</dbReference>
<gene>
    <name evidence="14" type="ORF">DNH61_08560</name>
</gene>
<feature type="domain" description="CNNM transmembrane" evidence="13">
    <location>
        <begin position="1"/>
        <end position="200"/>
    </location>
</feature>
<evidence type="ECO:0000256" key="11">
    <source>
        <dbReference type="SAM" id="Phobius"/>
    </source>
</evidence>
<evidence type="ECO:0000313" key="14">
    <source>
        <dbReference type="EMBL" id="PZD96320.1"/>
    </source>
</evidence>
<organism evidence="14 15">
    <name type="scientific">Paenibacillus sambharensis</name>
    <dbReference type="NCBI Taxonomy" id="1803190"/>
    <lineage>
        <taxon>Bacteria</taxon>
        <taxon>Bacillati</taxon>
        <taxon>Bacillota</taxon>
        <taxon>Bacilli</taxon>
        <taxon>Bacillales</taxon>
        <taxon>Paenibacillaceae</taxon>
        <taxon>Paenibacillus</taxon>
    </lineage>
</organism>
<evidence type="ECO:0000256" key="7">
    <source>
        <dbReference type="ARBA" id="ARBA00023122"/>
    </source>
</evidence>
<evidence type="ECO:0000256" key="8">
    <source>
        <dbReference type="ARBA" id="ARBA00023136"/>
    </source>
</evidence>
<dbReference type="InterPro" id="IPR005170">
    <property type="entry name" value="Transptr-assoc_dom"/>
</dbReference>
<dbReference type="InterPro" id="IPR016169">
    <property type="entry name" value="FAD-bd_PCMH_sub2"/>
</dbReference>
<comment type="similarity">
    <text evidence="2">Belongs to the UPF0053 family.</text>
</comment>
<comment type="caution">
    <text evidence="14">The sequence shown here is derived from an EMBL/GenBank/DDBJ whole genome shotgun (WGS) entry which is preliminary data.</text>
</comment>
<keyword evidence="5" id="KW-0677">Repeat</keyword>
<evidence type="ECO:0000256" key="9">
    <source>
        <dbReference type="PROSITE-ProRule" id="PRU00703"/>
    </source>
</evidence>
<evidence type="ECO:0000256" key="3">
    <source>
        <dbReference type="ARBA" id="ARBA00022475"/>
    </source>
</evidence>
<dbReference type="InterPro" id="IPR036318">
    <property type="entry name" value="FAD-bd_PCMH-like_sf"/>
</dbReference>
<dbReference type="Gene3D" id="3.10.580.10">
    <property type="entry name" value="CBS-domain"/>
    <property type="match status" value="1"/>
</dbReference>
<evidence type="ECO:0000256" key="6">
    <source>
        <dbReference type="ARBA" id="ARBA00022989"/>
    </source>
</evidence>
<dbReference type="SMART" id="SM01091">
    <property type="entry name" value="CorC_HlyC"/>
    <property type="match status" value="1"/>
</dbReference>
<evidence type="ECO:0000313" key="15">
    <source>
        <dbReference type="Proteomes" id="UP000249522"/>
    </source>
</evidence>
<dbReference type="EMBL" id="QKRB01000041">
    <property type="protein sequence ID" value="PZD96320.1"/>
    <property type="molecule type" value="Genomic_DNA"/>
</dbReference>
<protein>
    <recommendedName>
        <fullName evidence="16">Transporter associated domain protein</fullName>
    </recommendedName>
</protein>
<evidence type="ECO:0000259" key="13">
    <source>
        <dbReference type="PROSITE" id="PS51846"/>
    </source>
</evidence>
<comment type="subcellular location">
    <subcellularLocation>
        <location evidence="1">Cell membrane</location>
        <topology evidence="1">Multi-pass membrane protein</topology>
    </subcellularLocation>
</comment>
<dbReference type="Gene3D" id="3.30.465.10">
    <property type="match status" value="1"/>
</dbReference>
<reference evidence="14 15" key="1">
    <citation type="submission" date="2018-06" db="EMBL/GenBank/DDBJ databases">
        <title>Paenibacillus imtechensis sp. nov.</title>
        <authorList>
            <person name="Pinnaka A.K."/>
            <person name="Singh H."/>
            <person name="Kaur M."/>
        </authorList>
    </citation>
    <scope>NUCLEOTIDE SEQUENCE [LARGE SCALE GENOMIC DNA]</scope>
    <source>
        <strain evidence="14 15">SMB1</strain>
    </source>
</reference>
<evidence type="ECO:0000256" key="1">
    <source>
        <dbReference type="ARBA" id="ARBA00004651"/>
    </source>
</evidence>
<evidence type="ECO:0000256" key="10">
    <source>
        <dbReference type="PROSITE-ProRule" id="PRU01193"/>
    </source>
</evidence>